<evidence type="ECO:0000313" key="3">
    <source>
        <dbReference type="Proteomes" id="UP000007329"/>
    </source>
</evidence>
<dbReference type="Proteomes" id="UP000007329">
    <property type="component" value="Chromosome"/>
</dbReference>
<name>J9W9U7_MYCIP</name>
<dbReference type="InterPro" id="IPR036397">
    <property type="entry name" value="RNaseH_sf"/>
</dbReference>
<accession>J9W9U7</accession>
<evidence type="ECO:0000259" key="1">
    <source>
        <dbReference type="PROSITE" id="PS50994"/>
    </source>
</evidence>
<dbReference type="PROSITE" id="PS50994">
    <property type="entry name" value="INTEGRASE"/>
    <property type="match status" value="1"/>
</dbReference>
<dbReference type="AlphaFoldDB" id="J9W9U7"/>
<dbReference type="GO" id="GO:0015074">
    <property type="term" value="P:DNA integration"/>
    <property type="evidence" value="ECO:0007669"/>
    <property type="project" value="InterPro"/>
</dbReference>
<dbReference type="RefSeq" id="WP_014940945.1">
    <property type="nucleotide sequence ID" value="NC_018612.1"/>
</dbReference>
<evidence type="ECO:0000313" key="2">
    <source>
        <dbReference type="EMBL" id="AFS12061.1"/>
    </source>
</evidence>
<dbReference type="InterPro" id="IPR012337">
    <property type="entry name" value="RNaseH-like_sf"/>
</dbReference>
<dbReference type="KEGG" id="mid:MIP_00113"/>
<gene>
    <name evidence="2" type="ORF">MIP_00113</name>
</gene>
<dbReference type="HOGENOM" id="CLU_013110_2_0_11"/>
<dbReference type="InterPro" id="IPR001584">
    <property type="entry name" value="Integrase_cat-core"/>
</dbReference>
<organism evidence="2 3">
    <name type="scientific">Mycobacterium indicus pranii (strain DSM 45239 / MTCC 9506)</name>
    <dbReference type="NCBI Taxonomy" id="1232724"/>
    <lineage>
        <taxon>Bacteria</taxon>
        <taxon>Bacillati</taxon>
        <taxon>Actinomycetota</taxon>
        <taxon>Actinomycetes</taxon>
        <taxon>Mycobacteriales</taxon>
        <taxon>Mycobacteriaceae</taxon>
        <taxon>Mycobacterium</taxon>
        <taxon>Mycobacterium avium complex (MAC)</taxon>
    </lineage>
</organism>
<dbReference type="Gene3D" id="3.30.420.10">
    <property type="entry name" value="Ribonuclease H-like superfamily/Ribonuclease H"/>
    <property type="match status" value="1"/>
</dbReference>
<keyword evidence="2" id="KW-0255">Endonuclease</keyword>
<feature type="domain" description="Integrase catalytic" evidence="1">
    <location>
        <begin position="264"/>
        <end position="497"/>
    </location>
</feature>
<sequence>MKRAGVRIGVGTRFTYEGELVEVVETHLVGGIPEVVTRDLRSQAVRRFALDELMYSDRARLLSEDLVIEVAETGGDVASVKWSAVPESVRRQARERAAHVREALTGYKSGCALTALPGEPRPRYTIKLPKQDRMTAKARELGIGMRTFERWVSRYETGGEVGLLSAKALQPALGSKTFELFEQAALDVMRGHTDLSGPTRGYVVAHAKARLIATYGAGAVRLPSKTTAYRILEKLDRLYPIFTHSTKRNRDVAARPVLPYGKMHPTRPGEYLLMDTTHLDVFAMDPHTLRWVGVDLTVGMDWYSRCITGLRLTPVSTKAIDAASVLYQCFRPTPAGRDWPTEAAWPPHGIPRSVLVEREVVDPKSVFAATPAIVPETVVVDHGKIYVGEHLTSACRQMGISIQPARVRVGYDKGPLERFFRTIREGFLQELPGYKGPDVYSRGVAPEQDAFFFIDELEALLREWVATVYHRRPHDGIGEPGLWALRLSPVQMFEHGIARAGYIEAPRDPCLAYQFLQVKWRTIQHYGIEIDHRVYRGPGLIGYHAREKSPYKNRKGQWPIHVDPDDVRQVLTALTEIPH</sequence>
<dbReference type="GO" id="GO:0004519">
    <property type="term" value="F:endonuclease activity"/>
    <property type="evidence" value="ECO:0007669"/>
    <property type="project" value="UniProtKB-KW"/>
</dbReference>
<dbReference type="PATRIC" id="fig|1232724.3.peg.83"/>
<dbReference type="EMBL" id="CP002275">
    <property type="protein sequence ID" value="AFS12061.1"/>
    <property type="molecule type" value="Genomic_DNA"/>
</dbReference>
<reference evidence="2 3" key="1">
    <citation type="journal article" date="2007" name="PLoS ONE">
        <title>Molecular analysis of a leprosy immunotherapeutic bacillus provides insights into Mycobacterium evolution.</title>
        <authorList>
            <person name="Ahmed N."/>
            <person name="Saini V."/>
            <person name="Raghuvanshi S."/>
            <person name="Khurana J.P."/>
            <person name="Tyagi A.K."/>
            <person name="Tyagi A.K."/>
            <person name="Hasnain S.E."/>
        </authorList>
    </citation>
    <scope>NUCLEOTIDE SEQUENCE [LARGE SCALE GENOMIC DNA]</scope>
    <source>
        <strain evidence="2">MTCC 9506</strain>
    </source>
</reference>
<dbReference type="GO" id="GO:0003676">
    <property type="term" value="F:nucleic acid binding"/>
    <property type="evidence" value="ECO:0007669"/>
    <property type="project" value="InterPro"/>
</dbReference>
<keyword evidence="2" id="KW-0540">Nuclease</keyword>
<proteinExistence type="predicted"/>
<protein>
    <submittedName>
        <fullName evidence="2">TnsB endonuclease family protein</fullName>
    </submittedName>
</protein>
<reference evidence="2 3" key="2">
    <citation type="journal article" date="2012" name="Nucleic Acids Res.">
        <title>Massive gene acquisitions in Mycobacterium indicus pranii provide a perspective on mycobacterial evolution.</title>
        <authorList>
            <person name="Saini V."/>
            <person name="Raghuvanshi S."/>
            <person name="Khurana J.P."/>
            <person name="Ahmed N."/>
            <person name="Hasnain S.E."/>
            <person name="Tyagi A.K."/>
            <person name="Tyagi A.K."/>
        </authorList>
    </citation>
    <scope>NUCLEOTIDE SEQUENCE [LARGE SCALE GENOMIC DNA]</scope>
    <source>
        <strain evidence="3">DSM 45239 / MTCC 9506</strain>
    </source>
</reference>
<dbReference type="SUPFAM" id="SSF53098">
    <property type="entry name" value="Ribonuclease H-like"/>
    <property type="match status" value="1"/>
</dbReference>
<keyword evidence="2" id="KW-0378">Hydrolase</keyword>